<dbReference type="CDD" id="cd07389">
    <property type="entry name" value="MPP_PhoD"/>
    <property type="match status" value="1"/>
</dbReference>
<dbReference type="SUPFAM" id="SSF56300">
    <property type="entry name" value="Metallo-dependent phosphatases"/>
    <property type="match status" value="1"/>
</dbReference>
<feature type="domain" description="PhoD-like phosphatase metallophosphatase" evidence="1">
    <location>
        <begin position="147"/>
        <end position="507"/>
    </location>
</feature>
<evidence type="ECO:0000259" key="1">
    <source>
        <dbReference type="Pfam" id="PF09423"/>
    </source>
</evidence>
<evidence type="ECO:0000313" key="3">
    <source>
        <dbReference type="EMBL" id="UUY05999.1"/>
    </source>
</evidence>
<dbReference type="PANTHER" id="PTHR43606">
    <property type="entry name" value="PHOSPHATASE, PUTATIVE (AFU_ORTHOLOGUE AFUA_6G08710)-RELATED"/>
    <property type="match status" value="1"/>
</dbReference>
<keyword evidence="4" id="KW-1185">Reference proteome</keyword>
<dbReference type="Gene3D" id="3.60.21.70">
    <property type="entry name" value="PhoD-like phosphatase"/>
    <property type="match status" value="1"/>
</dbReference>
<gene>
    <name evidence="3" type="ORF">LRS13_10935</name>
</gene>
<sequence>MTSPMSRRRFVRGAAAGAGLVVLGDPLLARAQRAVPFASDIAFTQGVASGEPGQRAITLWTKLDGLDAPSRLSLELSTDPGFGSTLLQTEVLADPANGGSARTRLENGVLQPGEQYFYRFSTGDQDSPVGRFRTARPADSAEPVKIAFFSCQEYIAGYYYAHRDLAAQDDIDLVVCLGDYIYEKGFAGTASVSRPVRKDDSAPETGETETLEEYRAKYALYHSDPLLLEVRRKFPLVAIWDDHEVEDNYAGTIKGGAAEQRRLPFLARRGNGYQAHYEAMPRVRAVGERDRTYGSINLGAAEVFLLDTRQFRTNQPCDPTDGALAPFCGPWEYNRGFRTLLGAPQKAWLKDRLAATPAPWKLIGNQVMMMSLDSTPGWPLNPDAWDGYGAERAELIDHLTRNNIRDVSFITGDIHTFFAGSVSRTGRAKNSVAGRTDGARATEFVCGSITSPGIVDRLASRERERRAAAAPIDGLVLNINRHMSYSNQAYKGYGLVTASPSELTVEYRAVRDTRSVQNDATFLLAKFRVPRGIATVERTYSAYPLAPRQSGPLPPELSPTAAV</sequence>
<name>A0ABY5PMS3_9ACTN</name>
<dbReference type="InterPro" id="IPR029052">
    <property type="entry name" value="Metallo-depent_PP-like"/>
</dbReference>
<dbReference type="InterPro" id="IPR006311">
    <property type="entry name" value="TAT_signal"/>
</dbReference>
<dbReference type="InterPro" id="IPR032093">
    <property type="entry name" value="PhoD_N"/>
</dbReference>
<organism evidence="3 4">
    <name type="scientific">Svornostia abyssi</name>
    <dbReference type="NCBI Taxonomy" id="2898438"/>
    <lineage>
        <taxon>Bacteria</taxon>
        <taxon>Bacillati</taxon>
        <taxon>Actinomycetota</taxon>
        <taxon>Thermoleophilia</taxon>
        <taxon>Solirubrobacterales</taxon>
        <taxon>Baekduiaceae</taxon>
        <taxon>Svornostia</taxon>
    </lineage>
</organism>
<proteinExistence type="predicted"/>
<protein>
    <submittedName>
        <fullName evidence="3">Alkaline phosphatase D family protein</fullName>
    </submittedName>
</protein>
<dbReference type="PANTHER" id="PTHR43606:SF2">
    <property type="entry name" value="ALKALINE PHOSPHATASE FAMILY PROTEIN (AFU_ORTHOLOGUE AFUA_5G03860)"/>
    <property type="match status" value="1"/>
</dbReference>
<dbReference type="InterPro" id="IPR052900">
    <property type="entry name" value="Phospholipid_Metab_Enz"/>
</dbReference>
<dbReference type="EMBL" id="CP088295">
    <property type="protein sequence ID" value="UUY05999.1"/>
    <property type="molecule type" value="Genomic_DNA"/>
</dbReference>
<dbReference type="InterPro" id="IPR018946">
    <property type="entry name" value="PhoD-like_MPP"/>
</dbReference>
<evidence type="ECO:0000259" key="2">
    <source>
        <dbReference type="Pfam" id="PF16655"/>
    </source>
</evidence>
<dbReference type="PROSITE" id="PS51318">
    <property type="entry name" value="TAT"/>
    <property type="match status" value="1"/>
</dbReference>
<dbReference type="Pfam" id="PF16655">
    <property type="entry name" value="PhoD_N"/>
    <property type="match status" value="1"/>
</dbReference>
<evidence type="ECO:0000313" key="4">
    <source>
        <dbReference type="Proteomes" id="UP001058860"/>
    </source>
</evidence>
<reference evidence="4" key="1">
    <citation type="submission" date="2021-11" db="EMBL/GenBank/DDBJ databases">
        <title>Cultivation dependent microbiological survey of springs from the worlds oldest radium mine currently devoted to the extraction of radon-saturated water.</title>
        <authorList>
            <person name="Kapinusova G."/>
            <person name="Smrhova T."/>
            <person name="Strejcek M."/>
            <person name="Suman J."/>
            <person name="Jani K."/>
            <person name="Pajer P."/>
            <person name="Uhlik O."/>
        </authorList>
    </citation>
    <scope>NUCLEOTIDE SEQUENCE [LARGE SCALE GENOMIC DNA]</scope>
    <source>
        <strain evidence="4">J379</strain>
    </source>
</reference>
<dbReference type="RefSeq" id="WP_353866434.1">
    <property type="nucleotide sequence ID" value="NZ_CP088295.1"/>
</dbReference>
<accession>A0ABY5PMS3</accession>
<dbReference type="Pfam" id="PF09423">
    <property type="entry name" value="PhoD"/>
    <property type="match status" value="1"/>
</dbReference>
<dbReference type="Proteomes" id="UP001058860">
    <property type="component" value="Chromosome"/>
</dbReference>
<dbReference type="Gene3D" id="2.60.40.380">
    <property type="entry name" value="Purple acid phosphatase-like, N-terminal"/>
    <property type="match status" value="1"/>
</dbReference>
<feature type="domain" description="Phospholipase D N-terminal" evidence="2">
    <location>
        <begin position="45"/>
        <end position="134"/>
    </location>
</feature>
<dbReference type="InterPro" id="IPR038607">
    <property type="entry name" value="PhoD-like_sf"/>
</dbReference>